<gene>
    <name evidence="2" type="ORF">EAE98_001859</name>
</gene>
<comment type="caution">
    <text evidence="2">The sequence shown here is derived from an EMBL/GenBank/DDBJ whole genome shotgun (WGS) entry which is preliminary data.</text>
</comment>
<evidence type="ECO:0000313" key="2">
    <source>
        <dbReference type="EMBL" id="KAF7937545.1"/>
    </source>
</evidence>
<name>A0ABQ7IZ06_9HELO</name>
<dbReference type="EMBL" id="RCSX01000003">
    <property type="protein sequence ID" value="KAF7937545.1"/>
    <property type="molecule type" value="Genomic_DNA"/>
</dbReference>
<reference evidence="2 3" key="1">
    <citation type="journal article" date="2020" name="Genome Biol. Evol.">
        <title>Comparative genomics of Sclerotiniaceae.</title>
        <authorList>
            <person name="Valero Jimenez C.A."/>
            <person name="Steentjes M."/>
            <person name="Scholten O.E."/>
            <person name="Van Kan J.A.L."/>
        </authorList>
    </citation>
    <scope>NUCLEOTIDE SEQUENCE [LARGE SCALE GENOMIC DNA]</scope>
    <source>
        <strain evidence="2 3">B1</strain>
    </source>
</reference>
<dbReference type="GeneID" id="62228633"/>
<dbReference type="Proteomes" id="UP000783213">
    <property type="component" value="Unassembled WGS sequence"/>
</dbReference>
<dbReference type="RefSeq" id="XP_038814463.1">
    <property type="nucleotide sequence ID" value="XM_038949478.1"/>
</dbReference>
<feature type="region of interest" description="Disordered" evidence="1">
    <location>
        <begin position="1"/>
        <end position="22"/>
    </location>
</feature>
<keyword evidence="3" id="KW-1185">Reference proteome</keyword>
<evidence type="ECO:0000313" key="3">
    <source>
        <dbReference type="Proteomes" id="UP000783213"/>
    </source>
</evidence>
<proteinExistence type="predicted"/>
<organism evidence="2 3">
    <name type="scientific">Botrytis deweyae</name>
    <dbReference type="NCBI Taxonomy" id="2478750"/>
    <lineage>
        <taxon>Eukaryota</taxon>
        <taxon>Fungi</taxon>
        <taxon>Dikarya</taxon>
        <taxon>Ascomycota</taxon>
        <taxon>Pezizomycotina</taxon>
        <taxon>Leotiomycetes</taxon>
        <taxon>Helotiales</taxon>
        <taxon>Sclerotiniaceae</taxon>
        <taxon>Botrytis</taxon>
    </lineage>
</organism>
<protein>
    <submittedName>
        <fullName evidence="2">Uncharacterized protein</fullName>
    </submittedName>
</protein>
<evidence type="ECO:0000256" key="1">
    <source>
        <dbReference type="SAM" id="MobiDB-lite"/>
    </source>
</evidence>
<accession>A0ABQ7IZ06</accession>
<sequence length="144" mass="16587">MSQEIWNNDNGTLNGDDSGWTTESGRVRYHPPGLQKWKFVMDKVMLGFLRRTDDACCYDDDRLNQHNSISYPGSYHSHVPVLLQNPNPIFGQHGSRVVLLPSKSKQVNEHDAYHTEWEFYGKIPADDYSPCVNRVAIVEHARDR</sequence>